<keyword evidence="6" id="KW-1185">Reference proteome</keyword>
<accession>A0A511WXZ5</accession>
<keyword evidence="3" id="KW-0812">Transmembrane</keyword>
<dbReference type="EMBL" id="BJYE01000004">
    <property type="protein sequence ID" value="GEN55995.1"/>
    <property type="molecule type" value="Genomic_DNA"/>
</dbReference>
<dbReference type="PROSITE" id="PS51782">
    <property type="entry name" value="LYSM"/>
    <property type="match status" value="1"/>
</dbReference>
<evidence type="ECO:0000259" key="4">
    <source>
        <dbReference type="PROSITE" id="PS51782"/>
    </source>
</evidence>
<dbReference type="InterPro" id="IPR036779">
    <property type="entry name" value="LysM_dom_sf"/>
</dbReference>
<evidence type="ECO:0000256" key="1">
    <source>
        <dbReference type="SAM" id="Coils"/>
    </source>
</evidence>
<feature type="compositionally biased region" description="Low complexity" evidence="2">
    <location>
        <begin position="242"/>
        <end position="255"/>
    </location>
</feature>
<feature type="compositionally biased region" description="Polar residues" evidence="2">
    <location>
        <begin position="260"/>
        <end position="269"/>
    </location>
</feature>
<dbReference type="STRING" id="442899.SAMN05720591_10547"/>
<feature type="domain" description="LysM" evidence="4">
    <location>
        <begin position="278"/>
        <end position="325"/>
    </location>
</feature>
<evidence type="ECO:0000256" key="2">
    <source>
        <dbReference type="SAM" id="MobiDB-lite"/>
    </source>
</evidence>
<dbReference type="CDD" id="cd00118">
    <property type="entry name" value="LysM"/>
    <property type="match status" value="1"/>
</dbReference>
<reference evidence="5 6" key="1">
    <citation type="submission" date="2019-07" db="EMBL/GenBank/DDBJ databases">
        <title>Whole genome shotgun sequence of Halolactibacillus alkaliphilus NBRC 103919.</title>
        <authorList>
            <person name="Hosoyama A."/>
            <person name="Uohara A."/>
            <person name="Ohji S."/>
            <person name="Ichikawa N."/>
        </authorList>
    </citation>
    <scope>NUCLEOTIDE SEQUENCE [LARGE SCALE GENOMIC DNA]</scope>
    <source>
        <strain evidence="5 6">NBRC 103919</strain>
    </source>
</reference>
<dbReference type="AlphaFoldDB" id="A0A511WXZ5"/>
<sequence length="334" mass="38892">MLKNLINRLRARFNLRELILISALFFIGFTYLYLEFIISPLLSQIEEKQIESDFLTEELIQKRSMANRLPKLEEEYKLLEAEIIEKRLLFYPTNDQEFFINTMEDMVLGESGVSVPSIVFSEPRIAENLADGLYESSATFNYIADYKSIKDFVILLENEKEKVTISSFVMQEDRINNQYSGSITVQFYSVPRPFQYAWSNDMLNSDDSRVLNKEIFHRDLVLWKNVDRQESQSSVPSLNAPNNNHSNSVSNNSNDSHNDQTSTGSNTTEPDIDYFDEVSHTVKEGDTFEKLSIEYYGKSYYDIFLREMNNYDLDEELNVGEEIIIPGVMYLKDK</sequence>
<proteinExistence type="predicted"/>
<keyword evidence="1" id="KW-0175">Coiled coil</keyword>
<organism evidence="5 6">
    <name type="scientific">Halolactibacillus alkaliphilus</name>
    <dbReference type="NCBI Taxonomy" id="442899"/>
    <lineage>
        <taxon>Bacteria</taxon>
        <taxon>Bacillati</taxon>
        <taxon>Bacillota</taxon>
        <taxon>Bacilli</taxon>
        <taxon>Bacillales</taxon>
        <taxon>Bacillaceae</taxon>
        <taxon>Halolactibacillus</taxon>
    </lineage>
</organism>
<keyword evidence="3" id="KW-1133">Transmembrane helix</keyword>
<feature type="compositionally biased region" description="Polar residues" evidence="2">
    <location>
        <begin position="232"/>
        <end position="241"/>
    </location>
</feature>
<dbReference type="Pfam" id="PF01476">
    <property type="entry name" value="LysM"/>
    <property type="match status" value="1"/>
</dbReference>
<evidence type="ECO:0000313" key="6">
    <source>
        <dbReference type="Proteomes" id="UP000321400"/>
    </source>
</evidence>
<comment type="caution">
    <text evidence="5">The sequence shown here is derived from an EMBL/GenBank/DDBJ whole genome shotgun (WGS) entry which is preliminary data.</text>
</comment>
<feature type="transmembrane region" description="Helical" evidence="3">
    <location>
        <begin position="20"/>
        <end position="42"/>
    </location>
</feature>
<gene>
    <name evidence="5" type="ORF">HAL01_04590</name>
</gene>
<protein>
    <recommendedName>
        <fullName evidence="4">LysM domain-containing protein</fullName>
    </recommendedName>
</protein>
<evidence type="ECO:0000313" key="5">
    <source>
        <dbReference type="EMBL" id="GEN55995.1"/>
    </source>
</evidence>
<dbReference type="Proteomes" id="UP000321400">
    <property type="component" value="Unassembled WGS sequence"/>
</dbReference>
<dbReference type="Gene3D" id="3.10.350.10">
    <property type="entry name" value="LysM domain"/>
    <property type="match status" value="1"/>
</dbReference>
<feature type="coiled-coil region" evidence="1">
    <location>
        <begin position="62"/>
        <end position="89"/>
    </location>
</feature>
<evidence type="ECO:0000256" key="3">
    <source>
        <dbReference type="SAM" id="Phobius"/>
    </source>
</evidence>
<keyword evidence="3" id="KW-0472">Membrane</keyword>
<feature type="region of interest" description="Disordered" evidence="2">
    <location>
        <begin position="232"/>
        <end position="272"/>
    </location>
</feature>
<name>A0A511WXZ5_9BACI</name>
<dbReference type="InterPro" id="IPR018392">
    <property type="entry name" value="LysM"/>
</dbReference>
<dbReference type="OrthoDB" id="2924677at2"/>